<dbReference type="AlphaFoldDB" id="A0A645I1A1"/>
<proteinExistence type="predicted"/>
<gene>
    <name evidence="1" type="ORF">SDC9_191770</name>
</gene>
<evidence type="ECO:0000313" key="1">
    <source>
        <dbReference type="EMBL" id="MPN44209.1"/>
    </source>
</evidence>
<name>A0A645I1A1_9ZZZZ</name>
<comment type="caution">
    <text evidence="1">The sequence shown here is derived from an EMBL/GenBank/DDBJ whole genome shotgun (WGS) entry which is preliminary data.</text>
</comment>
<accession>A0A645I1A1</accession>
<sequence length="111" mass="12746">MGASRVFAEQHHSGEAHFGCASFFQLIFNFGNDFKFGNALAQRSSTYFKCFISPIACLFHERNFFFGFDQAHVLKCCTYVVVESSCREMFPQRLHSLDSQKVLFDGPARQR</sequence>
<reference evidence="1" key="1">
    <citation type="submission" date="2019-08" db="EMBL/GenBank/DDBJ databases">
        <authorList>
            <person name="Kucharzyk K."/>
            <person name="Murdoch R.W."/>
            <person name="Higgins S."/>
            <person name="Loffler F."/>
        </authorList>
    </citation>
    <scope>NUCLEOTIDE SEQUENCE</scope>
</reference>
<protein>
    <submittedName>
        <fullName evidence="1">Uncharacterized protein</fullName>
    </submittedName>
</protein>
<organism evidence="1">
    <name type="scientific">bioreactor metagenome</name>
    <dbReference type="NCBI Taxonomy" id="1076179"/>
    <lineage>
        <taxon>unclassified sequences</taxon>
        <taxon>metagenomes</taxon>
        <taxon>ecological metagenomes</taxon>
    </lineage>
</organism>
<dbReference type="EMBL" id="VSSQ01103159">
    <property type="protein sequence ID" value="MPN44209.1"/>
    <property type="molecule type" value="Genomic_DNA"/>
</dbReference>